<sequence>MTDPKILVYFIIPFFFIMCKSQKSEEQGKDNQLSIPGVRTCFWSRGPVSSDPYINIAYPDAGVFYWSAVFTIPKGAKLELKGEFPHSRYMSFISYDGRGIPQESIADYLIHADSGNQNPFLEGADRTSTKRSYKVEIKNQLAPSLQAEGIKLSKPILEDQIDLKTRIQNTLHAPAYGRGQQSVVYRIYVPDKGTDETGDVGLPSLILTMADGTVYKGSEACRLLKTRQPIQIKPDAVGITMEKYYEITNIENRPFAHPATNPPTWYLQYDRKFLIGMYTGEMPDSPRKSTGGFYPNVDNNYIRTFINRKFGKIFVLNGKIPKTPKTWNGNEKMTNEELVYWSLCSVQGFANTRVNDCFFDEQVPVNENGEFVVVVSRKEDRPRNARVECGYGWLPIADNGDGVNDEDIGVLQIRNLLASPDFKHSIQNIKQIGTEKEVMGEYFPRSFYTSKEAFEAFFPCYPEMKN</sequence>
<accession>A0A382DG24</accession>
<gene>
    <name evidence="1" type="ORF">METZ01_LOCUS190049</name>
</gene>
<reference evidence="1" key="1">
    <citation type="submission" date="2018-05" db="EMBL/GenBank/DDBJ databases">
        <authorList>
            <person name="Lanie J.A."/>
            <person name="Ng W.-L."/>
            <person name="Kazmierczak K.M."/>
            <person name="Andrzejewski T.M."/>
            <person name="Davidsen T.M."/>
            <person name="Wayne K.J."/>
            <person name="Tettelin H."/>
            <person name="Glass J.I."/>
            <person name="Rusch D."/>
            <person name="Podicherti R."/>
            <person name="Tsui H.-C.T."/>
            <person name="Winkler M.E."/>
        </authorList>
    </citation>
    <scope>NUCLEOTIDE SEQUENCE</scope>
</reference>
<feature type="non-terminal residue" evidence="1">
    <location>
        <position position="466"/>
    </location>
</feature>
<evidence type="ECO:0000313" key="1">
    <source>
        <dbReference type="EMBL" id="SVB37195.1"/>
    </source>
</evidence>
<protein>
    <submittedName>
        <fullName evidence="1">Uncharacterized protein</fullName>
    </submittedName>
</protein>
<organism evidence="1">
    <name type="scientific">marine metagenome</name>
    <dbReference type="NCBI Taxonomy" id="408172"/>
    <lineage>
        <taxon>unclassified sequences</taxon>
        <taxon>metagenomes</taxon>
        <taxon>ecological metagenomes</taxon>
    </lineage>
</organism>
<name>A0A382DG24_9ZZZZ</name>
<dbReference type="EMBL" id="UINC01039147">
    <property type="protein sequence ID" value="SVB37195.1"/>
    <property type="molecule type" value="Genomic_DNA"/>
</dbReference>
<dbReference type="AlphaFoldDB" id="A0A382DG24"/>
<proteinExistence type="predicted"/>